<name>A0A438HUB7_VITVI</name>
<dbReference type="Proteomes" id="UP000288805">
    <property type="component" value="Unassembled WGS sequence"/>
</dbReference>
<dbReference type="AlphaFoldDB" id="A0A438HUB7"/>
<reference evidence="1 2" key="1">
    <citation type="journal article" date="2018" name="PLoS Genet.">
        <title>Population sequencing reveals clonal diversity and ancestral inbreeding in the grapevine cultivar Chardonnay.</title>
        <authorList>
            <person name="Roach M.J."/>
            <person name="Johnson D.L."/>
            <person name="Bohlmann J."/>
            <person name="van Vuuren H.J."/>
            <person name="Jones S.J."/>
            <person name="Pretorius I.S."/>
            <person name="Schmidt S.A."/>
            <person name="Borneman A.R."/>
        </authorList>
    </citation>
    <scope>NUCLEOTIDE SEQUENCE [LARGE SCALE GENOMIC DNA]</scope>
    <source>
        <strain evidence="2">cv. Chardonnay</strain>
        <tissue evidence="1">Leaf</tissue>
    </source>
</reference>
<gene>
    <name evidence="1" type="ORF">CK203_044439</name>
</gene>
<dbReference type="InterPro" id="IPR038588">
    <property type="entry name" value="XS_domain_sf"/>
</dbReference>
<evidence type="ECO:0000313" key="2">
    <source>
        <dbReference type="Proteomes" id="UP000288805"/>
    </source>
</evidence>
<comment type="caution">
    <text evidence="1">The sequence shown here is derived from an EMBL/GenBank/DDBJ whole genome shotgun (WGS) entry which is preliminary data.</text>
</comment>
<dbReference type="PANTHER" id="PTHR46619:SF4">
    <property type="entry name" value="XS DOMAIN-CONTAINING PROTEIN-RELATED"/>
    <property type="match status" value="1"/>
</dbReference>
<evidence type="ECO:0000313" key="1">
    <source>
        <dbReference type="EMBL" id="RVW88039.1"/>
    </source>
</evidence>
<dbReference type="EMBL" id="QGNW01000177">
    <property type="protein sequence ID" value="RVW88039.1"/>
    <property type="molecule type" value="Genomic_DNA"/>
</dbReference>
<sequence>MFGLRAKHLGLHKAICVLLGWNNIVPPDTITWVPHVLLGDEALNQKEDLILWPPLVIIHNISIWNSDPKEWKLVTTEALGAFLRDSSKCPGCFLQVFTPLEICSALAVI</sequence>
<organism evidence="1 2">
    <name type="scientific">Vitis vinifera</name>
    <name type="common">Grape</name>
    <dbReference type="NCBI Taxonomy" id="29760"/>
    <lineage>
        <taxon>Eukaryota</taxon>
        <taxon>Viridiplantae</taxon>
        <taxon>Streptophyta</taxon>
        <taxon>Embryophyta</taxon>
        <taxon>Tracheophyta</taxon>
        <taxon>Spermatophyta</taxon>
        <taxon>Magnoliopsida</taxon>
        <taxon>eudicotyledons</taxon>
        <taxon>Gunneridae</taxon>
        <taxon>Pentapetalae</taxon>
        <taxon>rosids</taxon>
        <taxon>Vitales</taxon>
        <taxon>Vitaceae</taxon>
        <taxon>Viteae</taxon>
        <taxon>Vitis</taxon>
    </lineage>
</organism>
<protein>
    <submittedName>
        <fullName evidence="1">Uncharacterized protein</fullName>
    </submittedName>
</protein>
<accession>A0A438HUB7</accession>
<dbReference type="Gene3D" id="3.30.70.2890">
    <property type="entry name" value="XS domain"/>
    <property type="match status" value="1"/>
</dbReference>
<proteinExistence type="predicted"/>
<dbReference type="PANTHER" id="PTHR46619">
    <property type="entry name" value="RNA RECOGNITION MOTIF XS DOMAIN PROTEIN-RELATED"/>
    <property type="match status" value="1"/>
</dbReference>